<dbReference type="InterPro" id="IPR036291">
    <property type="entry name" value="NAD(P)-bd_dom_sf"/>
</dbReference>
<keyword evidence="3" id="KW-1185">Reference proteome</keyword>
<sequence length="177" mass="18670">MTVKAAVVGVGNIGSIHADVYNGHPQAELVAVCDIVKEKADAAARKFGCRAFYSVEEMIGSGIEIDACSVATKGEENGGEHYEPTMRLLEAGIPVLGEKPISNRIDEGERMVELARSKNSVRGQPEPPLHACRAESERLGGGRQARQASHDQYAHVDQQPGGDVAMVSSAGAASAFV</sequence>
<evidence type="ECO:0000313" key="3">
    <source>
        <dbReference type="Proteomes" id="UP000680304"/>
    </source>
</evidence>
<feature type="domain" description="Gfo/Idh/MocA-like oxidoreductase N-terminal" evidence="1">
    <location>
        <begin position="4"/>
        <end position="120"/>
    </location>
</feature>
<comment type="caution">
    <text evidence="2">The sequence shown here is derived from an EMBL/GenBank/DDBJ whole genome shotgun (WGS) entry which is preliminary data.</text>
</comment>
<evidence type="ECO:0000313" key="2">
    <source>
        <dbReference type="EMBL" id="GIQ66171.1"/>
    </source>
</evidence>
<dbReference type="PANTHER" id="PTHR43377:SF1">
    <property type="entry name" value="BILIVERDIN REDUCTASE A"/>
    <property type="match status" value="1"/>
</dbReference>
<name>A0ABQ4ND81_9BACL</name>
<reference evidence="2 3" key="1">
    <citation type="submission" date="2021-04" db="EMBL/GenBank/DDBJ databases">
        <title>Draft genome sequence of Paenibacillus cisolokensis, LC2-13A.</title>
        <authorList>
            <person name="Uke A."/>
            <person name="Chhe C."/>
            <person name="Baramee S."/>
            <person name="Kosugi A."/>
        </authorList>
    </citation>
    <scope>NUCLEOTIDE SEQUENCE [LARGE SCALE GENOMIC DNA]</scope>
    <source>
        <strain evidence="2 3">LC2-13A</strain>
    </source>
</reference>
<dbReference type="Proteomes" id="UP000680304">
    <property type="component" value="Unassembled WGS sequence"/>
</dbReference>
<dbReference type="Pfam" id="PF01408">
    <property type="entry name" value="GFO_IDH_MocA"/>
    <property type="match status" value="1"/>
</dbReference>
<dbReference type="InterPro" id="IPR000683">
    <property type="entry name" value="Gfo/Idh/MocA-like_OxRdtase_N"/>
</dbReference>
<dbReference type="EMBL" id="BOVJ01000168">
    <property type="protein sequence ID" value="GIQ66171.1"/>
    <property type="molecule type" value="Genomic_DNA"/>
</dbReference>
<proteinExistence type="predicted"/>
<protein>
    <recommendedName>
        <fullName evidence="1">Gfo/Idh/MocA-like oxidoreductase N-terminal domain-containing protein</fullName>
    </recommendedName>
</protein>
<dbReference type="RefSeq" id="WP_213530718.1">
    <property type="nucleotide sequence ID" value="NZ_BOVJ01000168.1"/>
</dbReference>
<dbReference type="PANTHER" id="PTHR43377">
    <property type="entry name" value="BILIVERDIN REDUCTASE A"/>
    <property type="match status" value="1"/>
</dbReference>
<dbReference type="SUPFAM" id="SSF51735">
    <property type="entry name" value="NAD(P)-binding Rossmann-fold domains"/>
    <property type="match status" value="1"/>
</dbReference>
<evidence type="ECO:0000259" key="1">
    <source>
        <dbReference type="Pfam" id="PF01408"/>
    </source>
</evidence>
<dbReference type="Gene3D" id="3.40.50.720">
    <property type="entry name" value="NAD(P)-binding Rossmann-like Domain"/>
    <property type="match status" value="1"/>
</dbReference>
<organism evidence="2 3">
    <name type="scientific">Paenibacillus cisolokensis</name>
    <dbReference type="NCBI Taxonomy" id="1658519"/>
    <lineage>
        <taxon>Bacteria</taxon>
        <taxon>Bacillati</taxon>
        <taxon>Bacillota</taxon>
        <taxon>Bacilli</taxon>
        <taxon>Bacillales</taxon>
        <taxon>Paenibacillaceae</taxon>
        <taxon>Paenibacillus</taxon>
    </lineage>
</organism>
<accession>A0ABQ4ND81</accession>
<dbReference type="InterPro" id="IPR051450">
    <property type="entry name" value="Gfo/Idh/MocA_Oxidoreductases"/>
</dbReference>
<gene>
    <name evidence="2" type="ORF">PACILC2_47390</name>
</gene>